<protein>
    <submittedName>
        <fullName evidence="2">Putative transcriptional regulator</fullName>
    </submittedName>
</protein>
<dbReference type="InterPro" id="IPR005149">
    <property type="entry name" value="Tscrpt_reg_PadR_N"/>
</dbReference>
<dbReference type="EMBL" id="QQZY01000003">
    <property type="protein sequence ID" value="RDI74822.1"/>
    <property type="molecule type" value="Genomic_DNA"/>
</dbReference>
<evidence type="ECO:0000313" key="2">
    <source>
        <dbReference type="EMBL" id="RDI74822.1"/>
    </source>
</evidence>
<proteinExistence type="predicted"/>
<evidence type="ECO:0000313" key="3">
    <source>
        <dbReference type="Proteomes" id="UP000254134"/>
    </source>
</evidence>
<sequence length="131" mass="14745">MAAEADPRGLTVKAGEMPAGTVDRRREDVVEVDVSRNRFLRGAIELHILHHAGETGVHGAWLSDELARHGYRISPGTLYPTLHRLEREGLLRSERTVVAGRTRRVYRSTRDGERALEEGKRALRELADEVL</sequence>
<feature type="domain" description="Transcription regulator PadR N-terminal" evidence="1">
    <location>
        <begin position="48"/>
        <end position="118"/>
    </location>
</feature>
<keyword evidence="3" id="KW-1185">Reference proteome</keyword>
<accession>A0A7M2YXG7</accession>
<dbReference type="SUPFAM" id="SSF46785">
    <property type="entry name" value="Winged helix' DNA-binding domain"/>
    <property type="match status" value="1"/>
</dbReference>
<dbReference type="AlphaFoldDB" id="A0A7M2YXG7"/>
<reference evidence="2 3" key="1">
    <citation type="submission" date="2018-07" db="EMBL/GenBank/DDBJ databases">
        <title>High-quality-draft genome sequence of Gaiella occulta.</title>
        <authorList>
            <person name="Severino R."/>
            <person name="Froufe H.J.C."/>
            <person name="Rainey F.A."/>
            <person name="Barroso C."/>
            <person name="Albuquerque L."/>
            <person name="Lobo-Da-Cunha A."/>
            <person name="Da Costa M.S."/>
            <person name="Egas C."/>
        </authorList>
    </citation>
    <scope>NUCLEOTIDE SEQUENCE [LARGE SCALE GENOMIC DNA]</scope>
    <source>
        <strain evidence="2 3">F2-233</strain>
    </source>
</reference>
<evidence type="ECO:0000259" key="1">
    <source>
        <dbReference type="Pfam" id="PF03551"/>
    </source>
</evidence>
<dbReference type="Pfam" id="PF03551">
    <property type="entry name" value="PadR"/>
    <property type="match status" value="1"/>
</dbReference>
<dbReference type="PANTHER" id="PTHR33169">
    <property type="entry name" value="PADR-FAMILY TRANSCRIPTIONAL REGULATOR"/>
    <property type="match status" value="1"/>
</dbReference>
<name>A0A7M2YXG7_9ACTN</name>
<dbReference type="PANTHER" id="PTHR33169:SF14">
    <property type="entry name" value="TRANSCRIPTIONAL REGULATOR RV3488"/>
    <property type="match status" value="1"/>
</dbReference>
<gene>
    <name evidence="2" type="ORF">Gocc_1711</name>
</gene>
<dbReference type="InterPro" id="IPR052509">
    <property type="entry name" value="Metal_resp_DNA-bind_regulator"/>
</dbReference>
<organism evidence="2 3">
    <name type="scientific">Gaiella occulta</name>
    <dbReference type="NCBI Taxonomy" id="1002870"/>
    <lineage>
        <taxon>Bacteria</taxon>
        <taxon>Bacillati</taxon>
        <taxon>Actinomycetota</taxon>
        <taxon>Thermoleophilia</taxon>
        <taxon>Gaiellales</taxon>
        <taxon>Gaiellaceae</taxon>
        <taxon>Gaiella</taxon>
    </lineage>
</organism>
<dbReference type="InterPro" id="IPR036390">
    <property type="entry name" value="WH_DNA-bd_sf"/>
</dbReference>
<reference evidence="3" key="2">
    <citation type="journal article" date="2019" name="MicrobiologyOpen">
        <title>High-quality draft genome sequence of Gaiella occulta isolated from a 150 meter deep mineral water borehole and comparison with the genome sequences of other deep-branching lineages of the phylum Actinobacteria.</title>
        <authorList>
            <person name="Severino R."/>
            <person name="Froufe H.J.C."/>
            <person name="Barroso C."/>
            <person name="Albuquerque L."/>
            <person name="Lobo-da-Cunha A."/>
            <person name="da Costa M.S."/>
            <person name="Egas C."/>
        </authorList>
    </citation>
    <scope>NUCLEOTIDE SEQUENCE [LARGE SCALE GENOMIC DNA]</scope>
    <source>
        <strain evidence="3">F2-233</strain>
    </source>
</reference>
<dbReference type="InterPro" id="IPR036388">
    <property type="entry name" value="WH-like_DNA-bd_sf"/>
</dbReference>
<comment type="caution">
    <text evidence="2">The sequence shown here is derived from an EMBL/GenBank/DDBJ whole genome shotgun (WGS) entry which is preliminary data.</text>
</comment>
<dbReference type="Gene3D" id="1.10.10.10">
    <property type="entry name" value="Winged helix-like DNA-binding domain superfamily/Winged helix DNA-binding domain"/>
    <property type="match status" value="1"/>
</dbReference>
<dbReference type="Proteomes" id="UP000254134">
    <property type="component" value="Unassembled WGS sequence"/>
</dbReference>